<evidence type="ECO:0000256" key="9">
    <source>
        <dbReference type="ARBA" id="ARBA00023136"/>
    </source>
</evidence>
<protein>
    <recommendedName>
        <fullName evidence="3">Type II secretion system core protein G</fullName>
    </recommendedName>
</protein>
<sequence>MRRGFTLIEILIVVIIIGLLAALVAPRLVGKLTESKEKIAKQQIAMLSTAVELFRADVGRYPTTQEGLEALIKKPESVPDNLWKGPYVKGNKLPLDPWGNPYHYFGPEDPKTKEKGVDYLIMSYGSDGKEGGEGEAKDISNAD</sequence>
<dbReference type="InterPro" id="IPR012902">
    <property type="entry name" value="N_methyl_site"/>
</dbReference>
<dbReference type="Pfam" id="PF07963">
    <property type="entry name" value="N_methyl"/>
    <property type="match status" value="1"/>
</dbReference>
<dbReference type="GO" id="GO:0005886">
    <property type="term" value="C:plasma membrane"/>
    <property type="evidence" value="ECO:0007669"/>
    <property type="project" value="UniProtKB-SubCell"/>
</dbReference>
<reference evidence="13" key="1">
    <citation type="submission" date="2017-09" db="EMBL/GenBank/DDBJ databases">
        <authorList>
            <person name="Varghese N."/>
            <person name="Submissions S."/>
        </authorList>
    </citation>
    <scope>NUCLEOTIDE SEQUENCE [LARGE SCALE GENOMIC DNA]</scope>
    <source>
        <strain evidence="13">DSM 2913</strain>
    </source>
</reference>
<keyword evidence="13" id="KW-1185">Reference proteome</keyword>
<comment type="subcellular location">
    <subcellularLocation>
        <location evidence="1">Cell inner membrane</location>
        <topology evidence="1">Single-pass membrane protein</topology>
    </subcellularLocation>
</comment>
<dbReference type="PROSITE" id="PS00409">
    <property type="entry name" value="PROKAR_NTER_METHYL"/>
    <property type="match status" value="1"/>
</dbReference>
<feature type="transmembrane region" description="Helical" evidence="10">
    <location>
        <begin position="6"/>
        <end position="29"/>
    </location>
</feature>
<evidence type="ECO:0000256" key="8">
    <source>
        <dbReference type="ARBA" id="ARBA00022989"/>
    </source>
</evidence>
<gene>
    <name evidence="12" type="ORF">SAMN06265353_1596</name>
</gene>
<dbReference type="InterPro" id="IPR045584">
    <property type="entry name" value="Pilin-like"/>
</dbReference>
<keyword evidence="8 10" id="KW-1133">Transmembrane helix</keyword>
<evidence type="ECO:0000256" key="10">
    <source>
        <dbReference type="SAM" id="Phobius"/>
    </source>
</evidence>
<dbReference type="OrthoDB" id="9795612at2"/>
<dbReference type="PANTHER" id="PTHR30093:SF44">
    <property type="entry name" value="TYPE II SECRETION SYSTEM CORE PROTEIN G"/>
    <property type="match status" value="1"/>
</dbReference>
<dbReference type="AlphaFoldDB" id="A0A285P5L5"/>
<dbReference type="PANTHER" id="PTHR30093">
    <property type="entry name" value="GENERAL SECRETION PATHWAY PROTEIN G"/>
    <property type="match status" value="1"/>
</dbReference>
<keyword evidence="6" id="KW-0997">Cell inner membrane</keyword>
<dbReference type="NCBIfam" id="TIGR02532">
    <property type="entry name" value="IV_pilin_GFxxxE"/>
    <property type="match status" value="1"/>
</dbReference>
<keyword evidence="5" id="KW-0488">Methylation</keyword>
<dbReference type="InterPro" id="IPR000983">
    <property type="entry name" value="Bac_GSPG_pilin"/>
</dbReference>
<evidence type="ECO:0000259" key="11">
    <source>
        <dbReference type="Pfam" id="PF08334"/>
    </source>
</evidence>
<organism evidence="12 13">
    <name type="scientific">Hydrogenobacter hydrogenophilus</name>
    <dbReference type="NCBI Taxonomy" id="35835"/>
    <lineage>
        <taxon>Bacteria</taxon>
        <taxon>Pseudomonadati</taxon>
        <taxon>Aquificota</taxon>
        <taxon>Aquificia</taxon>
        <taxon>Aquificales</taxon>
        <taxon>Aquificaceae</taxon>
        <taxon>Hydrogenobacter</taxon>
    </lineage>
</organism>
<evidence type="ECO:0000256" key="5">
    <source>
        <dbReference type="ARBA" id="ARBA00022481"/>
    </source>
</evidence>
<dbReference type="NCBIfam" id="TIGR01710">
    <property type="entry name" value="typeII_sec_gspG"/>
    <property type="match status" value="1"/>
</dbReference>
<keyword evidence="4" id="KW-1003">Cell membrane</keyword>
<dbReference type="InterPro" id="IPR013545">
    <property type="entry name" value="T2SS_protein-GspG_C"/>
</dbReference>
<dbReference type="EMBL" id="OBEN01000012">
    <property type="protein sequence ID" value="SNZ16463.1"/>
    <property type="molecule type" value="Genomic_DNA"/>
</dbReference>
<evidence type="ECO:0000313" key="12">
    <source>
        <dbReference type="EMBL" id="SNZ16463.1"/>
    </source>
</evidence>
<dbReference type="SUPFAM" id="SSF54523">
    <property type="entry name" value="Pili subunits"/>
    <property type="match status" value="1"/>
</dbReference>
<evidence type="ECO:0000256" key="6">
    <source>
        <dbReference type="ARBA" id="ARBA00022519"/>
    </source>
</evidence>
<dbReference type="GO" id="GO:0015628">
    <property type="term" value="P:protein secretion by the type II secretion system"/>
    <property type="evidence" value="ECO:0007669"/>
    <property type="project" value="InterPro"/>
</dbReference>
<evidence type="ECO:0000313" key="13">
    <source>
        <dbReference type="Proteomes" id="UP000218627"/>
    </source>
</evidence>
<dbReference type="GO" id="GO:0015627">
    <property type="term" value="C:type II protein secretion system complex"/>
    <property type="evidence" value="ECO:0007669"/>
    <property type="project" value="InterPro"/>
</dbReference>
<evidence type="ECO:0000256" key="2">
    <source>
        <dbReference type="ARBA" id="ARBA00009984"/>
    </source>
</evidence>
<comment type="similarity">
    <text evidence="2">Belongs to the GSP G family.</text>
</comment>
<dbReference type="Gene3D" id="3.30.700.10">
    <property type="entry name" value="Glycoprotein, Type 4 Pilin"/>
    <property type="match status" value="1"/>
</dbReference>
<evidence type="ECO:0000256" key="4">
    <source>
        <dbReference type="ARBA" id="ARBA00022475"/>
    </source>
</evidence>
<dbReference type="Pfam" id="PF08334">
    <property type="entry name" value="T2SSG"/>
    <property type="match status" value="1"/>
</dbReference>
<evidence type="ECO:0000256" key="7">
    <source>
        <dbReference type="ARBA" id="ARBA00022692"/>
    </source>
</evidence>
<keyword evidence="7 10" id="KW-0812">Transmembrane</keyword>
<evidence type="ECO:0000256" key="3">
    <source>
        <dbReference type="ARBA" id="ARBA00020042"/>
    </source>
</evidence>
<dbReference type="PRINTS" id="PR00813">
    <property type="entry name" value="BCTERIALGSPG"/>
</dbReference>
<name>A0A285P5L5_9AQUI</name>
<dbReference type="RefSeq" id="WP_096603190.1">
    <property type="nucleotide sequence ID" value="NZ_OBEN01000012.1"/>
</dbReference>
<accession>A0A285P5L5</accession>
<proteinExistence type="inferred from homology"/>
<keyword evidence="9 10" id="KW-0472">Membrane</keyword>
<dbReference type="InterPro" id="IPR010054">
    <property type="entry name" value="Type2_sec_GspG"/>
</dbReference>
<feature type="domain" description="Type II secretion system protein GspG C-terminal" evidence="11">
    <location>
        <begin position="28"/>
        <end position="141"/>
    </location>
</feature>
<evidence type="ECO:0000256" key="1">
    <source>
        <dbReference type="ARBA" id="ARBA00004377"/>
    </source>
</evidence>
<dbReference type="Proteomes" id="UP000218627">
    <property type="component" value="Unassembled WGS sequence"/>
</dbReference>